<dbReference type="Gene3D" id="2.60.40.10">
    <property type="entry name" value="Immunoglobulins"/>
    <property type="match status" value="1"/>
</dbReference>
<dbReference type="PANTHER" id="PTHR20859">
    <property type="entry name" value="INTERFERON/INTERLEUKIN RECEPTOR"/>
    <property type="match status" value="1"/>
</dbReference>
<gene>
    <name evidence="4" type="primary">LOC113835637</name>
</gene>
<dbReference type="AlphaFoldDB" id="A0A9J7JRD4"/>
<dbReference type="GO" id="GO:0005886">
    <property type="term" value="C:plasma membrane"/>
    <property type="evidence" value="ECO:0007669"/>
    <property type="project" value="TreeGrafter"/>
</dbReference>
<accession>A0A9J7JRD4</accession>
<dbReference type="InterPro" id="IPR013783">
    <property type="entry name" value="Ig-like_fold"/>
</dbReference>
<feature type="domain" description="Interferon/interleukin receptor" evidence="2">
    <location>
        <begin position="3"/>
        <end position="50"/>
    </location>
</feature>
<proteinExistence type="predicted"/>
<keyword evidence="1" id="KW-1133">Transmembrane helix</keyword>
<dbReference type="Proteomes" id="UP001108280">
    <property type="component" value="Chromosome 4"/>
</dbReference>
<dbReference type="SUPFAM" id="SSF49265">
    <property type="entry name" value="Fibronectin type III"/>
    <property type="match status" value="1"/>
</dbReference>
<evidence type="ECO:0000259" key="2">
    <source>
        <dbReference type="Pfam" id="PF09294"/>
    </source>
</evidence>
<feature type="transmembrane region" description="Helical" evidence="1">
    <location>
        <begin position="64"/>
        <end position="92"/>
    </location>
</feature>
<dbReference type="GeneID" id="113835637"/>
<dbReference type="InterPro" id="IPR036116">
    <property type="entry name" value="FN3_sf"/>
</dbReference>
<dbReference type="InterPro" id="IPR050650">
    <property type="entry name" value="Type-II_Cytokine-TF_Rcpt"/>
</dbReference>
<organism evidence="3 4">
    <name type="scientific">Cricetulus griseus</name>
    <name type="common">Chinese hamster</name>
    <name type="synonym">Cricetulus barabensis griseus</name>
    <dbReference type="NCBI Taxonomy" id="10029"/>
    <lineage>
        <taxon>Eukaryota</taxon>
        <taxon>Metazoa</taxon>
        <taxon>Chordata</taxon>
        <taxon>Craniata</taxon>
        <taxon>Vertebrata</taxon>
        <taxon>Euteleostomi</taxon>
        <taxon>Mammalia</taxon>
        <taxon>Eutheria</taxon>
        <taxon>Euarchontoglires</taxon>
        <taxon>Glires</taxon>
        <taxon>Rodentia</taxon>
        <taxon>Myomorpha</taxon>
        <taxon>Muroidea</taxon>
        <taxon>Cricetidae</taxon>
        <taxon>Cricetinae</taxon>
        <taxon>Cricetulus</taxon>
    </lineage>
</organism>
<evidence type="ECO:0000313" key="4">
    <source>
        <dbReference type="RefSeq" id="XP_027271383.2"/>
    </source>
</evidence>
<dbReference type="OrthoDB" id="8724082at2759"/>
<dbReference type="InterPro" id="IPR015373">
    <property type="entry name" value="Interferon/interleukin_rcp_dom"/>
</dbReference>
<reference evidence="3" key="2">
    <citation type="journal article" date="2020" name="Biotechnol. Bioeng.">
        <title>Chromosome-scale scaffolds for the Chinese hamster reference genome assembly to facilitate the study of the CHO epigenome.</title>
        <authorList>
            <person name="Hilliard W."/>
            <person name="MacDonald M."/>
            <person name="Lee K.H."/>
        </authorList>
    </citation>
    <scope>NUCLEOTIDE SEQUENCE [LARGE SCALE GENOMIC DNA]</scope>
    <source>
        <strain evidence="3">17A/GY</strain>
    </source>
</reference>
<keyword evidence="1" id="KW-0812">Transmembrane</keyword>
<dbReference type="PANTHER" id="PTHR20859:SF50">
    <property type="entry name" value="INTERLEUKIN-10 RECEPTOR SUBUNIT BETA"/>
    <property type="match status" value="1"/>
</dbReference>
<sequence length="192" mass="21339">MAIEPLADSLHLRFSAPKIESEPETWTMKNIYNSWTYRVQYWKNGTDKKSLTSSIVPIDTTPPWMVAVLLVTSVLVVFLLLLGCFGFLWYIYKKAKYTFHSGTSLPQHLKEFLGHPHHRASPLFSLPLSDETEVFDKLSVINEETEGSEQGPGDSCAPGTPCKLGCQELGCRSKDPSPAHGDPLLLTSASEV</sequence>
<dbReference type="RefSeq" id="XP_027271383.2">
    <property type="nucleotide sequence ID" value="XM_027415582.2"/>
</dbReference>
<name>A0A9J7JRD4_CRIGR</name>
<reference evidence="4" key="3">
    <citation type="submission" date="2025-08" db="UniProtKB">
        <authorList>
            <consortium name="RefSeq"/>
        </authorList>
    </citation>
    <scope>IDENTIFICATION</scope>
    <source>
        <strain evidence="4">17A/GY</strain>
        <tissue evidence="4">Liver</tissue>
    </source>
</reference>
<evidence type="ECO:0000256" key="1">
    <source>
        <dbReference type="SAM" id="Phobius"/>
    </source>
</evidence>
<reference evidence="3" key="1">
    <citation type="journal article" date="2018" name="Biotechnol. Bioeng.">
        <title>A reference genome of the Chinese hamster based on a hybrid assembly strategy.</title>
        <authorList>
            <person name="Rupp O."/>
            <person name="MacDonald M.L."/>
            <person name="Li S."/>
            <person name="Dhiman H."/>
            <person name="Polson S."/>
            <person name="Griep S."/>
            <person name="Heffner K."/>
            <person name="Hernandez I."/>
            <person name="Brinkrolf K."/>
            <person name="Jadhav V."/>
            <person name="Samoudi M."/>
            <person name="Hao H."/>
            <person name="Kingham B."/>
            <person name="Goesmann A."/>
            <person name="Betenbaugh M.J."/>
            <person name="Lewis N.E."/>
            <person name="Borth N."/>
            <person name="Lee K.H."/>
        </authorList>
    </citation>
    <scope>NUCLEOTIDE SEQUENCE [LARGE SCALE GENOMIC DNA]</scope>
    <source>
        <strain evidence="3">17A/GY</strain>
    </source>
</reference>
<dbReference type="GO" id="GO:0004920">
    <property type="term" value="F:interleukin-10 receptor activity"/>
    <property type="evidence" value="ECO:0007669"/>
    <property type="project" value="TreeGrafter"/>
</dbReference>
<keyword evidence="3" id="KW-1185">Reference proteome</keyword>
<keyword evidence="1" id="KW-0472">Membrane</keyword>
<dbReference type="KEGG" id="cge:113835637"/>
<protein>
    <submittedName>
        <fullName evidence="4">Interleukin-10 receptor subunit beta-like</fullName>
    </submittedName>
</protein>
<dbReference type="Pfam" id="PF09294">
    <property type="entry name" value="Interfer-bind"/>
    <property type="match status" value="1"/>
</dbReference>
<evidence type="ECO:0000313" key="3">
    <source>
        <dbReference type="Proteomes" id="UP001108280"/>
    </source>
</evidence>